<evidence type="ECO:0000256" key="1">
    <source>
        <dbReference type="SAM" id="MobiDB-lite"/>
    </source>
</evidence>
<feature type="region of interest" description="Disordered" evidence="1">
    <location>
        <begin position="1"/>
        <end position="21"/>
    </location>
</feature>
<feature type="region of interest" description="Disordered" evidence="1">
    <location>
        <begin position="614"/>
        <end position="633"/>
    </location>
</feature>
<feature type="region of interest" description="Disordered" evidence="1">
    <location>
        <begin position="325"/>
        <end position="406"/>
    </location>
</feature>
<feature type="compositionally biased region" description="Low complexity" evidence="1">
    <location>
        <begin position="394"/>
        <end position="406"/>
    </location>
</feature>
<feature type="compositionally biased region" description="Low complexity" evidence="1">
    <location>
        <begin position="367"/>
        <end position="378"/>
    </location>
</feature>
<name>A0AAD3CWD0_9STRA</name>
<feature type="transmembrane region" description="Helical" evidence="2">
    <location>
        <begin position="781"/>
        <end position="803"/>
    </location>
</feature>
<feature type="compositionally biased region" description="Low complexity" evidence="1">
    <location>
        <begin position="151"/>
        <end position="163"/>
    </location>
</feature>
<protein>
    <submittedName>
        <fullName evidence="3">Uncharacterized protein</fullName>
    </submittedName>
</protein>
<evidence type="ECO:0000313" key="3">
    <source>
        <dbReference type="EMBL" id="GFH52386.1"/>
    </source>
</evidence>
<feature type="compositionally biased region" description="Basic and acidic residues" evidence="1">
    <location>
        <begin position="343"/>
        <end position="361"/>
    </location>
</feature>
<gene>
    <name evidence="3" type="ORF">CTEN210_08862</name>
</gene>
<feature type="compositionally biased region" description="Polar residues" evidence="1">
    <location>
        <begin position="325"/>
        <end position="334"/>
    </location>
</feature>
<proteinExistence type="predicted"/>
<accession>A0AAD3CWD0</accession>
<feature type="compositionally biased region" description="Basic and acidic residues" evidence="1">
    <location>
        <begin position="721"/>
        <end position="738"/>
    </location>
</feature>
<sequence>MEATPSESSEYTSGYGTSDEELMVSFPHRLRKHTMTHRQVAQDGNIGPDISVNLQPLQETNDANLTASRQKQEVNHSPIDELHLVEVHSAISCSETSEETGMKHDSSVKVEKMKHYEHYDQVIEEETISNMRETDEDGSSRSTTRSHDSNSHSQSSAHSSEYSSDSDSDSDSSSSSDSSRSSHDESSGSESSSNVSRSERVNMAQHHGDHSGHFIEPQGTNIHSDESDSEESSQHSSGSGFSYTSSSSESESDSSSEDSKPPAIPYPQAQPVSSGTFYGWGEIPPSESSFNGSQYLDSSVASSKMSQDLMVGFGIGQRCDVSVTDSQASQSVSVVNPMEDEYDPKRPWKKKPIELELDQKSHKSAMSVLSGSVESGSVAQHEHQKDDGSTSDTSQVKSVKSGKSSLNSDISVVKVAKQALKLGTVKTELPRPIIPRYQSQKQRKLEPFRPGPATSTKGMPKNVSFATLDGIYREHQANLGVSSGPSTRKLSFYSYANNSLTSIDENGGLSEREIHTGSSDWNLSIGGSIGSNKNLSIGGSIGSNKSKEGSFRGQNETKIQGRDIGNGSIISVAKRRESRMSTLTIPEFDEEALNTPEPQSPIDALFPRQDSEKLPFLPSSIKGEVDGNDQGSSIRSLYRLEEEEEIDVQDELKTSQRGTNLSEESELQNREGSILMNTHDSTQYLLTADSEKNFDPMDFDDDDNDDRAEMSVAESSDEEDLSRSETNDSSRTRNDNRVSARHASRLGSTRMSSSRRSIRAGIFSGFCCCKGSLRTHQKSRILMIAVATAVVLITSISVLFYFVENAKKDEKDEGIILTDTVVPTSSLFPSSVPSVSQSPSASQIPSSVPSVSQSPSISQVPSSIPTRWTLWPTPSDADTEKIE</sequence>
<feature type="region of interest" description="Disordered" evidence="1">
    <location>
        <begin position="639"/>
        <end position="674"/>
    </location>
</feature>
<comment type="caution">
    <text evidence="3">The sequence shown here is derived from an EMBL/GenBank/DDBJ whole genome shotgun (WGS) entry which is preliminary data.</text>
</comment>
<keyword evidence="2" id="KW-0812">Transmembrane</keyword>
<dbReference type="AlphaFoldDB" id="A0AAD3CWD0"/>
<feature type="region of interest" description="Disordered" evidence="1">
    <location>
        <begin position="123"/>
        <end position="302"/>
    </location>
</feature>
<feature type="compositionally biased region" description="Low complexity" evidence="1">
    <location>
        <begin position="833"/>
        <end position="865"/>
    </location>
</feature>
<feature type="region of interest" description="Disordered" evidence="1">
    <location>
        <begin position="540"/>
        <end position="562"/>
    </location>
</feature>
<feature type="compositionally biased region" description="Polar residues" evidence="1">
    <location>
        <begin position="286"/>
        <end position="302"/>
    </location>
</feature>
<feature type="region of interest" description="Disordered" evidence="1">
    <location>
        <begin position="833"/>
        <end position="883"/>
    </location>
</feature>
<dbReference type="EMBL" id="BLLK01000045">
    <property type="protein sequence ID" value="GFH52386.1"/>
    <property type="molecule type" value="Genomic_DNA"/>
</dbReference>
<reference evidence="3 4" key="1">
    <citation type="journal article" date="2021" name="Sci. Rep.">
        <title>The genome of the diatom Chaetoceros tenuissimus carries an ancient integrated fragment of an extant virus.</title>
        <authorList>
            <person name="Hongo Y."/>
            <person name="Kimura K."/>
            <person name="Takaki Y."/>
            <person name="Yoshida Y."/>
            <person name="Baba S."/>
            <person name="Kobayashi G."/>
            <person name="Nagasaki K."/>
            <person name="Hano T."/>
            <person name="Tomaru Y."/>
        </authorList>
    </citation>
    <scope>NUCLEOTIDE SEQUENCE [LARGE SCALE GENOMIC DNA]</scope>
    <source>
        <strain evidence="3 4">NIES-3715</strain>
    </source>
</reference>
<feature type="compositionally biased region" description="Low complexity" evidence="1">
    <location>
        <begin position="234"/>
        <end position="249"/>
    </location>
</feature>
<evidence type="ECO:0000313" key="4">
    <source>
        <dbReference type="Proteomes" id="UP001054902"/>
    </source>
</evidence>
<feature type="region of interest" description="Disordered" evidence="1">
    <location>
        <begin position="690"/>
        <end position="753"/>
    </location>
</feature>
<keyword evidence="4" id="KW-1185">Reference proteome</keyword>
<feature type="compositionally biased region" description="Polar residues" evidence="1">
    <location>
        <begin position="1"/>
        <end position="16"/>
    </location>
</feature>
<feature type="compositionally biased region" description="Acidic residues" evidence="1">
    <location>
        <begin position="697"/>
        <end position="706"/>
    </location>
</feature>
<evidence type="ECO:0000256" key="2">
    <source>
        <dbReference type="SAM" id="Phobius"/>
    </source>
</evidence>
<dbReference type="Proteomes" id="UP001054902">
    <property type="component" value="Unassembled WGS sequence"/>
</dbReference>
<feature type="region of interest" description="Disordered" evidence="1">
    <location>
        <begin position="586"/>
        <end position="605"/>
    </location>
</feature>
<feature type="region of interest" description="Disordered" evidence="1">
    <location>
        <begin position="440"/>
        <end position="461"/>
    </location>
</feature>
<organism evidence="3 4">
    <name type="scientific">Chaetoceros tenuissimus</name>
    <dbReference type="NCBI Taxonomy" id="426638"/>
    <lineage>
        <taxon>Eukaryota</taxon>
        <taxon>Sar</taxon>
        <taxon>Stramenopiles</taxon>
        <taxon>Ochrophyta</taxon>
        <taxon>Bacillariophyta</taxon>
        <taxon>Coscinodiscophyceae</taxon>
        <taxon>Chaetocerotophycidae</taxon>
        <taxon>Chaetocerotales</taxon>
        <taxon>Chaetocerotaceae</taxon>
        <taxon>Chaetoceros</taxon>
    </lineage>
</organism>
<keyword evidence="2" id="KW-1133">Transmembrane helix</keyword>
<keyword evidence="2" id="KW-0472">Membrane</keyword>